<name>A0AAV4FI85_9GAST</name>
<gene>
    <name evidence="1" type="ORF">ElyMa_003850700</name>
</gene>
<reference evidence="1 2" key="1">
    <citation type="journal article" date="2021" name="Elife">
        <title>Chloroplast acquisition without the gene transfer in kleptoplastic sea slugs, Plakobranchus ocellatus.</title>
        <authorList>
            <person name="Maeda T."/>
            <person name="Takahashi S."/>
            <person name="Yoshida T."/>
            <person name="Shimamura S."/>
            <person name="Takaki Y."/>
            <person name="Nagai Y."/>
            <person name="Toyoda A."/>
            <person name="Suzuki Y."/>
            <person name="Arimoto A."/>
            <person name="Ishii H."/>
            <person name="Satoh N."/>
            <person name="Nishiyama T."/>
            <person name="Hasebe M."/>
            <person name="Maruyama T."/>
            <person name="Minagawa J."/>
            <person name="Obokata J."/>
            <person name="Shigenobu S."/>
        </authorList>
    </citation>
    <scope>NUCLEOTIDE SEQUENCE [LARGE SCALE GENOMIC DNA]</scope>
</reference>
<sequence length="117" mass="13353">MNSQIVKTGTNCVARSLCCLMRGRASRQCSPVCGVISFPCRCVLRVSVRQVVTLMLLLYSRPNPRHEHSGRNTNNNTKLQVTSGDTSQLIISTRRFFLRELMTFIQHRIALMKNRID</sequence>
<dbReference type="AlphaFoldDB" id="A0AAV4FI85"/>
<evidence type="ECO:0000313" key="1">
    <source>
        <dbReference type="EMBL" id="GFR72769.1"/>
    </source>
</evidence>
<proteinExistence type="predicted"/>
<dbReference type="Proteomes" id="UP000762676">
    <property type="component" value="Unassembled WGS sequence"/>
</dbReference>
<evidence type="ECO:0000313" key="2">
    <source>
        <dbReference type="Proteomes" id="UP000762676"/>
    </source>
</evidence>
<comment type="caution">
    <text evidence="1">The sequence shown here is derived from an EMBL/GenBank/DDBJ whole genome shotgun (WGS) entry which is preliminary data.</text>
</comment>
<organism evidence="1 2">
    <name type="scientific">Elysia marginata</name>
    <dbReference type="NCBI Taxonomy" id="1093978"/>
    <lineage>
        <taxon>Eukaryota</taxon>
        <taxon>Metazoa</taxon>
        <taxon>Spiralia</taxon>
        <taxon>Lophotrochozoa</taxon>
        <taxon>Mollusca</taxon>
        <taxon>Gastropoda</taxon>
        <taxon>Heterobranchia</taxon>
        <taxon>Euthyneura</taxon>
        <taxon>Panpulmonata</taxon>
        <taxon>Sacoglossa</taxon>
        <taxon>Placobranchoidea</taxon>
        <taxon>Plakobranchidae</taxon>
        <taxon>Elysia</taxon>
    </lineage>
</organism>
<keyword evidence="2" id="KW-1185">Reference proteome</keyword>
<dbReference type="EMBL" id="BMAT01007851">
    <property type="protein sequence ID" value="GFR72769.1"/>
    <property type="molecule type" value="Genomic_DNA"/>
</dbReference>
<accession>A0AAV4FI85</accession>
<protein>
    <submittedName>
        <fullName evidence="1">Uncharacterized protein</fullName>
    </submittedName>
</protein>